<protein>
    <recommendedName>
        <fullName evidence="7">Retinol dehydrogenase 8</fullName>
    </recommendedName>
</protein>
<reference evidence="4" key="3">
    <citation type="submission" date="2010-09" db="EMBL/GenBank/DDBJ databases">
        <title>Annotation of Gaeumannomyces graminis var. tritici R3-111a-1.</title>
        <authorList>
            <consortium name="The Broad Institute Genome Sequencing Platform"/>
            <person name="Ma L.-J."/>
            <person name="Dead R."/>
            <person name="Young S.K."/>
            <person name="Zeng Q."/>
            <person name="Gargeya S."/>
            <person name="Fitzgerald M."/>
            <person name="Haas B."/>
            <person name="Abouelleil A."/>
            <person name="Alvarado L."/>
            <person name="Arachchi H.M."/>
            <person name="Berlin A."/>
            <person name="Brown A."/>
            <person name="Chapman S.B."/>
            <person name="Chen Z."/>
            <person name="Dunbar C."/>
            <person name="Freedman E."/>
            <person name="Gearin G."/>
            <person name="Gellesch M."/>
            <person name="Goldberg J."/>
            <person name="Griggs A."/>
            <person name="Gujja S."/>
            <person name="Heiman D."/>
            <person name="Howarth C."/>
            <person name="Larson L."/>
            <person name="Lui A."/>
            <person name="MacDonald P.J.P."/>
            <person name="Mehta T."/>
            <person name="Montmayeur A."/>
            <person name="Murphy C."/>
            <person name="Neiman D."/>
            <person name="Pearson M."/>
            <person name="Priest M."/>
            <person name="Roberts A."/>
            <person name="Saif S."/>
            <person name="Shea T."/>
            <person name="Shenoy N."/>
            <person name="Sisk P."/>
            <person name="Stolte C."/>
            <person name="Sykes S."/>
            <person name="Yandava C."/>
            <person name="Wortman J."/>
            <person name="Nusbaum C."/>
            <person name="Birren B."/>
        </authorList>
    </citation>
    <scope>NUCLEOTIDE SEQUENCE</scope>
    <source>
        <strain evidence="4">R3-111a-1</strain>
    </source>
</reference>
<dbReference type="Proteomes" id="UP000006039">
    <property type="component" value="Unassembled WGS sequence"/>
</dbReference>
<evidence type="ECO:0008006" key="7">
    <source>
        <dbReference type="Google" id="ProtNLM"/>
    </source>
</evidence>
<dbReference type="HOGENOM" id="CLU_010194_2_9_1"/>
<reference evidence="5" key="5">
    <citation type="submission" date="2018-04" db="UniProtKB">
        <authorList>
            <consortium name="EnsemblFungi"/>
        </authorList>
    </citation>
    <scope>IDENTIFICATION</scope>
    <source>
        <strain evidence="5">R3-111a-1</strain>
    </source>
</reference>
<dbReference type="PANTHER" id="PTHR43976:SF16">
    <property type="entry name" value="SHORT-CHAIN DEHYDROGENASE_REDUCTASE FAMILY PROTEIN"/>
    <property type="match status" value="1"/>
</dbReference>
<dbReference type="EnsemblFungi" id="EJT70151">
    <property type="protein sequence ID" value="EJT70151"/>
    <property type="gene ID" value="GGTG_12324"/>
</dbReference>
<keyword evidence="6" id="KW-1185">Reference proteome</keyword>
<accession>J3PFP9</accession>
<gene>
    <name evidence="5" type="primary">20352782</name>
    <name evidence="4" type="ORF">GGTG_12324</name>
</gene>
<dbReference type="InterPro" id="IPR036291">
    <property type="entry name" value="NAD(P)-bd_dom_sf"/>
</dbReference>
<dbReference type="PRINTS" id="PR00080">
    <property type="entry name" value="SDRFAMILY"/>
</dbReference>
<dbReference type="EMBL" id="GL385402">
    <property type="protein sequence ID" value="EJT70151.1"/>
    <property type="molecule type" value="Genomic_DNA"/>
</dbReference>
<evidence type="ECO:0000256" key="3">
    <source>
        <dbReference type="RuleBase" id="RU000363"/>
    </source>
</evidence>
<reference evidence="6" key="1">
    <citation type="submission" date="2010-07" db="EMBL/GenBank/DDBJ databases">
        <title>The genome sequence of Gaeumannomyces graminis var. tritici strain R3-111a-1.</title>
        <authorList>
            <consortium name="The Broad Institute Genome Sequencing Platform"/>
            <person name="Ma L.-J."/>
            <person name="Dead R."/>
            <person name="Young S."/>
            <person name="Zeng Q."/>
            <person name="Koehrsen M."/>
            <person name="Alvarado L."/>
            <person name="Berlin A."/>
            <person name="Chapman S.B."/>
            <person name="Chen Z."/>
            <person name="Freedman E."/>
            <person name="Gellesch M."/>
            <person name="Goldberg J."/>
            <person name="Griggs A."/>
            <person name="Gujja S."/>
            <person name="Heilman E.R."/>
            <person name="Heiman D."/>
            <person name="Hepburn T."/>
            <person name="Howarth C."/>
            <person name="Jen D."/>
            <person name="Larson L."/>
            <person name="Mehta T."/>
            <person name="Neiman D."/>
            <person name="Pearson M."/>
            <person name="Roberts A."/>
            <person name="Saif S."/>
            <person name="Shea T."/>
            <person name="Shenoy N."/>
            <person name="Sisk P."/>
            <person name="Stolte C."/>
            <person name="Sykes S."/>
            <person name="Walk T."/>
            <person name="White J."/>
            <person name="Yandava C."/>
            <person name="Haas B."/>
            <person name="Nusbaum C."/>
            <person name="Birren B."/>
        </authorList>
    </citation>
    <scope>NUCLEOTIDE SEQUENCE [LARGE SCALE GENOMIC DNA]</scope>
    <source>
        <strain evidence="6">R3-111a-1</strain>
    </source>
</reference>
<dbReference type="VEuPathDB" id="FungiDB:GGTG_12324"/>
<dbReference type="InterPro" id="IPR051911">
    <property type="entry name" value="SDR_oxidoreductase"/>
</dbReference>
<reference evidence="5" key="4">
    <citation type="journal article" date="2015" name="G3 (Bethesda)">
        <title>Genome sequences of three phytopathogenic species of the Magnaporthaceae family of fungi.</title>
        <authorList>
            <person name="Okagaki L.H."/>
            <person name="Nunes C.C."/>
            <person name="Sailsbery J."/>
            <person name="Clay B."/>
            <person name="Brown D."/>
            <person name="John T."/>
            <person name="Oh Y."/>
            <person name="Young N."/>
            <person name="Fitzgerald M."/>
            <person name="Haas B.J."/>
            <person name="Zeng Q."/>
            <person name="Young S."/>
            <person name="Adiconis X."/>
            <person name="Fan L."/>
            <person name="Levin J.Z."/>
            <person name="Mitchell T.K."/>
            <person name="Okubara P.A."/>
            <person name="Farman M.L."/>
            <person name="Kohn L.M."/>
            <person name="Birren B."/>
            <person name="Ma L.-J."/>
            <person name="Dean R.A."/>
        </authorList>
    </citation>
    <scope>NUCLEOTIDE SEQUENCE</scope>
    <source>
        <strain evidence="5">R3-111a-1</strain>
    </source>
</reference>
<evidence type="ECO:0000313" key="4">
    <source>
        <dbReference type="EMBL" id="EJT70151.1"/>
    </source>
</evidence>
<evidence type="ECO:0000313" key="6">
    <source>
        <dbReference type="Proteomes" id="UP000006039"/>
    </source>
</evidence>
<name>J3PFP9_GAET3</name>
<comment type="similarity">
    <text evidence="1 3">Belongs to the short-chain dehydrogenases/reductases (SDR) family.</text>
</comment>
<dbReference type="RefSeq" id="XP_009228485.1">
    <property type="nucleotide sequence ID" value="XM_009230221.1"/>
</dbReference>
<evidence type="ECO:0000313" key="5">
    <source>
        <dbReference type="EnsemblFungi" id="EJT70151"/>
    </source>
</evidence>
<dbReference type="GeneID" id="20352782"/>
<dbReference type="Gene3D" id="3.40.50.720">
    <property type="entry name" value="NAD(P)-binding Rossmann-like Domain"/>
    <property type="match status" value="1"/>
</dbReference>
<dbReference type="PANTHER" id="PTHR43976">
    <property type="entry name" value="SHORT CHAIN DEHYDROGENASE"/>
    <property type="match status" value="1"/>
</dbReference>
<organism evidence="4">
    <name type="scientific">Gaeumannomyces tritici (strain R3-111a-1)</name>
    <name type="common">Wheat and barley take-all root rot fungus</name>
    <name type="synonym">Gaeumannomyces graminis var. tritici</name>
    <dbReference type="NCBI Taxonomy" id="644352"/>
    <lineage>
        <taxon>Eukaryota</taxon>
        <taxon>Fungi</taxon>
        <taxon>Dikarya</taxon>
        <taxon>Ascomycota</taxon>
        <taxon>Pezizomycotina</taxon>
        <taxon>Sordariomycetes</taxon>
        <taxon>Sordariomycetidae</taxon>
        <taxon>Magnaporthales</taxon>
        <taxon>Magnaporthaceae</taxon>
        <taxon>Gaeumannomyces</taxon>
    </lineage>
</organism>
<evidence type="ECO:0000256" key="1">
    <source>
        <dbReference type="ARBA" id="ARBA00006484"/>
    </source>
</evidence>
<reference evidence="4" key="2">
    <citation type="submission" date="2010-07" db="EMBL/GenBank/DDBJ databases">
        <authorList>
            <consortium name="The Broad Institute Genome Sequencing Platform"/>
            <consortium name="Broad Institute Genome Sequencing Center for Infectious Disease"/>
            <person name="Ma L.-J."/>
            <person name="Dead R."/>
            <person name="Young S."/>
            <person name="Zeng Q."/>
            <person name="Koehrsen M."/>
            <person name="Alvarado L."/>
            <person name="Berlin A."/>
            <person name="Chapman S.B."/>
            <person name="Chen Z."/>
            <person name="Freedman E."/>
            <person name="Gellesch M."/>
            <person name="Goldberg J."/>
            <person name="Griggs A."/>
            <person name="Gujja S."/>
            <person name="Heilman E.R."/>
            <person name="Heiman D."/>
            <person name="Hepburn T."/>
            <person name="Howarth C."/>
            <person name="Jen D."/>
            <person name="Larson L."/>
            <person name="Mehta T."/>
            <person name="Neiman D."/>
            <person name="Pearson M."/>
            <person name="Roberts A."/>
            <person name="Saif S."/>
            <person name="Shea T."/>
            <person name="Shenoy N."/>
            <person name="Sisk P."/>
            <person name="Stolte C."/>
            <person name="Sykes S."/>
            <person name="Walk T."/>
            <person name="White J."/>
            <person name="Yandava C."/>
            <person name="Haas B."/>
            <person name="Nusbaum C."/>
            <person name="Birren B."/>
        </authorList>
    </citation>
    <scope>NUCLEOTIDE SEQUENCE</scope>
    <source>
        <strain evidence="4">R3-111a-1</strain>
    </source>
</reference>
<dbReference type="GO" id="GO:0016491">
    <property type="term" value="F:oxidoreductase activity"/>
    <property type="evidence" value="ECO:0007669"/>
    <property type="project" value="UniProtKB-KW"/>
</dbReference>
<dbReference type="OrthoDB" id="1274115at2759"/>
<keyword evidence="2" id="KW-0560">Oxidoreductase</keyword>
<dbReference type="STRING" id="644352.J3PFP9"/>
<proteinExistence type="inferred from homology"/>
<dbReference type="PRINTS" id="PR00081">
    <property type="entry name" value="GDHRDH"/>
</dbReference>
<dbReference type="eggNOG" id="KOG1205">
    <property type="taxonomic scope" value="Eukaryota"/>
</dbReference>
<dbReference type="AlphaFoldDB" id="J3PFP9"/>
<sequence>MLQESHTSSSSSFPIAYKPDITMDSKANTTPYDLPDNAVWFITGCSSGIGRSLAELVLAHPTHRLVATARSPAALSDLAGAAENADRLLKVALDVTSQAAIDAAVAAALARFGRVDVLVNNAGYGIMGDAEAMAREEERRQVETNFWGPAALCKHAVRVMRDENPKAAAGGKAGGVVLNVTSIGGFVGFPMHSLYHAAKFALEGYTEGMAKEMLPDWNIHFCIIEPGGVNTGFAASVNRGGRHPAYERPDGPGRTLETMVADPRAREMWARPEAVARAMFKVVADAGSGARGRIPIRLPLGVDAYAIIKRAVADVERDLEEFKELSISTQKAAGDDMEALA</sequence>
<evidence type="ECO:0000256" key="2">
    <source>
        <dbReference type="ARBA" id="ARBA00023002"/>
    </source>
</evidence>
<dbReference type="Pfam" id="PF00106">
    <property type="entry name" value="adh_short"/>
    <property type="match status" value="1"/>
</dbReference>
<dbReference type="SUPFAM" id="SSF51735">
    <property type="entry name" value="NAD(P)-binding Rossmann-fold domains"/>
    <property type="match status" value="1"/>
</dbReference>
<dbReference type="InterPro" id="IPR002347">
    <property type="entry name" value="SDR_fam"/>
</dbReference>